<protein>
    <submittedName>
        <fullName evidence="2">Uncharacterized protein</fullName>
    </submittedName>
</protein>
<dbReference type="AlphaFoldDB" id="A0AAV4MCB8"/>
<reference evidence="2 3" key="1">
    <citation type="submission" date="2021-06" db="EMBL/GenBank/DDBJ databases">
        <title>Caerostris extrusa draft genome.</title>
        <authorList>
            <person name="Kono N."/>
            <person name="Arakawa K."/>
        </authorList>
    </citation>
    <scope>NUCLEOTIDE SEQUENCE [LARGE SCALE GENOMIC DNA]</scope>
</reference>
<evidence type="ECO:0000256" key="1">
    <source>
        <dbReference type="SAM" id="MobiDB-lite"/>
    </source>
</evidence>
<dbReference type="EMBL" id="BPLR01019630">
    <property type="protein sequence ID" value="GIX69925.1"/>
    <property type="molecule type" value="Genomic_DNA"/>
</dbReference>
<evidence type="ECO:0000313" key="3">
    <source>
        <dbReference type="Proteomes" id="UP001054945"/>
    </source>
</evidence>
<accession>A0AAV4MCB8</accession>
<feature type="compositionally biased region" description="Basic residues" evidence="1">
    <location>
        <begin position="92"/>
        <end position="101"/>
    </location>
</feature>
<gene>
    <name evidence="2" type="ORF">CEXT_809691</name>
</gene>
<evidence type="ECO:0000313" key="2">
    <source>
        <dbReference type="EMBL" id="GIX69925.1"/>
    </source>
</evidence>
<sequence>MMVITRAITAFRNGNAEIVGNGKADANARAIIPITIICFRSLRRPLSGLMHERLPHCKSGKANNPNSFPANEETESAAAPSETRNLNESILKKRQSNKPRREKNSNNKILFSKITFHNKPTKNLRRTKIRSSNPPCVLIDIVTHGKLCLVQRLPLCKSGKSNTPFFLFHSFPAYEENGSAAALSETRIHN</sequence>
<feature type="region of interest" description="Disordered" evidence="1">
    <location>
        <begin position="56"/>
        <end position="107"/>
    </location>
</feature>
<comment type="caution">
    <text evidence="2">The sequence shown here is derived from an EMBL/GenBank/DDBJ whole genome shotgun (WGS) entry which is preliminary data.</text>
</comment>
<dbReference type="Proteomes" id="UP001054945">
    <property type="component" value="Unassembled WGS sequence"/>
</dbReference>
<proteinExistence type="predicted"/>
<keyword evidence="3" id="KW-1185">Reference proteome</keyword>
<name>A0AAV4MCB8_CAEEX</name>
<organism evidence="2 3">
    <name type="scientific">Caerostris extrusa</name>
    <name type="common">Bark spider</name>
    <name type="synonym">Caerostris bankana</name>
    <dbReference type="NCBI Taxonomy" id="172846"/>
    <lineage>
        <taxon>Eukaryota</taxon>
        <taxon>Metazoa</taxon>
        <taxon>Ecdysozoa</taxon>
        <taxon>Arthropoda</taxon>
        <taxon>Chelicerata</taxon>
        <taxon>Arachnida</taxon>
        <taxon>Araneae</taxon>
        <taxon>Araneomorphae</taxon>
        <taxon>Entelegynae</taxon>
        <taxon>Araneoidea</taxon>
        <taxon>Araneidae</taxon>
        <taxon>Caerostris</taxon>
    </lineage>
</organism>